<dbReference type="PRINTS" id="PR00922">
    <property type="entry name" value="DADACBPTASE3"/>
</dbReference>
<keyword evidence="2" id="KW-0378">Hydrolase</keyword>
<sequence length="467" mass="48183">MKHIRGRFGVACATMAVIAVVIFAVTGVIGSAASAVMEKVGARPSAPDTVDPRIFDAPPPAMDVAPAPAHVVGPATAEPGTDADTVTRRIEGVGPAPGRVFGQVIDAESGKVLHESEPTSGGIPASTMKVLTSLAVLDSYGPQHQFTTEVRGDAADSGVLWLVGGGDPTLSRADLDALADQTAESLRAEGAPRVSLGVDATIFAGDPWNPAWPDVYRDYVTPSEGLWVDRGRLSPNPVGPREAQPADAAGRVFADALKARGIEVTGISRGDAPEGDAAVDRARVESPPLSTIVESALAFSDNDTTEILFRHVGRVDGGDGSLDSARQKQRKVLEDRGLWVDGMVVDDGSGLSRENRVAASTLAGAIGLASAEEEPDLRAVLTGLPVAGAEGTLLDRYVEDGTAPGRGVVRGKTGTLTGVSSLAGYMRDKDGAILVFAFIVNGAPEADYGARVYLDRVTSALADCGCS</sequence>
<protein>
    <submittedName>
        <fullName evidence="3">D-alanyl-D-alanine carboxypeptidase/D-alanyl-D-alanine-endopeptidase (Penicillin-binding protein 4)</fullName>
    </submittedName>
</protein>
<dbReference type="Proteomes" id="UP000316196">
    <property type="component" value="Unassembled WGS sequence"/>
</dbReference>
<proteinExistence type="inferred from homology"/>
<organism evidence="3 4">
    <name type="scientific">Propioniferax innocua</name>
    <dbReference type="NCBI Taxonomy" id="1753"/>
    <lineage>
        <taxon>Bacteria</taxon>
        <taxon>Bacillati</taxon>
        <taxon>Actinomycetota</taxon>
        <taxon>Actinomycetes</taxon>
        <taxon>Propionibacteriales</taxon>
        <taxon>Propionibacteriaceae</taxon>
        <taxon>Propioniferax</taxon>
    </lineage>
</organism>
<dbReference type="PANTHER" id="PTHR30023">
    <property type="entry name" value="D-ALANYL-D-ALANINE CARBOXYPEPTIDASE"/>
    <property type="match status" value="1"/>
</dbReference>
<evidence type="ECO:0000256" key="1">
    <source>
        <dbReference type="ARBA" id="ARBA00006096"/>
    </source>
</evidence>
<evidence type="ECO:0000313" key="4">
    <source>
        <dbReference type="Proteomes" id="UP000316196"/>
    </source>
</evidence>
<dbReference type="GO" id="GO:0000270">
    <property type="term" value="P:peptidoglycan metabolic process"/>
    <property type="evidence" value="ECO:0007669"/>
    <property type="project" value="TreeGrafter"/>
</dbReference>
<keyword evidence="3" id="KW-0645">Protease</keyword>
<dbReference type="PANTHER" id="PTHR30023:SF0">
    <property type="entry name" value="PENICILLIN-SENSITIVE CARBOXYPEPTIDASE A"/>
    <property type="match status" value="1"/>
</dbReference>
<dbReference type="SUPFAM" id="SSF56601">
    <property type="entry name" value="beta-lactamase/transpeptidase-like"/>
    <property type="match status" value="1"/>
</dbReference>
<dbReference type="Gene3D" id="3.40.710.10">
    <property type="entry name" value="DD-peptidase/beta-lactamase superfamily"/>
    <property type="match status" value="1"/>
</dbReference>
<gene>
    <name evidence="3" type="ORF">FB460_2011</name>
</gene>
<dbReference type="AlphaFoldDB" id="A0A542ZCW3"/>
<reference evidence="3 4" key="1">
    <citation type="submission" date="2019-06" db="EMBL/GenBank/DDBJ databases">
        <title>Sequencing the genomes of 1000 actinobacteria strains.</title>
        <authorList>
            <person name="Klenk H.-P."/>
        </authorList>
    </citation>
    <scope>NUCLEOTIDE SEQUENCE [LARGE SCALE GENOMIC DNA]</scope>
    <source>
        <strain evidence="3 4">DSM 8251</strain>
    </source>
</reference>
<dbReference type="Pfam" id="PF02113">
    <property type="entry name" value="Peptidase_S13"/>
    <property type="match status" value="1"/>
</dbReference>
<keyword evidence="3" id="KW-0121">Carboxypeptidase</keyword>
<comment type="similarity">
    <text evidence="1">Belongs to the peptidase S13 family.</text>
</comment>
<accession>A0A542ZCW3</accession>
<dbReference type="EMBL" id="VFOR01000002">
    <property type="protein sequence ID" value="TQL58158.1"/>
    <property type="molecule type" value="Genomic_DNA"/>
</dbReference>
<comment type="caution">
    <text evidence="3">The sequence shown here is derived from an EMBL/GenBank/DDBJ whole genome shotgun (WGS) entry which is preliminary data.</text>
</comment>
<dbReference type="InterPro" id="IPR000667">
    <property type="entry name" value="Peptidase_S13"/>
</dbReference>
<evidence type="ECO:0000256" key="2">
    <source>
        <dbReference type="ARBA" id="ARBA00022801"/>
    </source>
</evidence>
<keyword evidence="4" id="KW-1185">Reference proteome</keyword>
<dbReference type="NCBIfam" id="TIGR00666">
    <property type="entry name" value="PBP4"/>
    <property type="match status" value="1"/>
</dbReference>
<name>A0A542ZCW3_9ACTN</name>
<dbReference type="Gene3D" id="3.50.80.20">
    <property type="entry name" value="D-Ala-D-Ala carboxypeptidase C, peptidase S13"/>
    <property type="match status" value="1"/>
</dbReference>
<dbReference type="GO" id="GO:0004185">
    <property type="term" value="F:serine-type carboxypeptidase activity"/>
    <property type="evidence" value="ECO:0007669"/>
    <property type="project" value="InterPro"/>
</dbReference>
<dbReference type="InterPro" id="IPR012338">
    <property type="entry name" value="Beta-lactam/transpept-like"/>
</dbReference>
<dbReference type="RefSeq" id="WP_170210041.1">
    <property type="nucleotide sequence ID" value="NZ_BAAAMD010000002.1"/>
</dbReference>
<dbReference type="GO" id="GO:0006508">
    <property type="term" value="P:proteolysis"/>
    <property type="evidence" value="ECO:0007669"/>
    <property type="project" value="InterPro"/>
</dbReference>
<evidence type="ECO:0000313" key="3">
    <source>
        <dbReference type="EMBL" id="TQL58158.1"/>
    </source>
</evidence>